<dbReference type="GO" id="GO:0050114">
    <property type="term" value="F:myo-inosose-2 dehydratase activity"/>
    <property type="evidence" value="ECO:0007669"/>
    <property type="project" value="UniProtKB-EC"/>
</dbReference>
<evidence type="ECO:0000313" key="5">
    <source>
        <dbReference type="Proteomes" id="UP001283366"/>
    </source>
</evidence>
<dbReference type="Proteomes" id="UP000196125">
    <property type="component" value="Unassembled WGS sequence"/>
</dbReference>
<keyword evidence="3" id="KW-0456">Lyase</keyword>
<sequence length="354" mass="40093">MSHMKGPAIFLAQFISDEAPFNTLRGIAEWAAQKGYKAVQMPTLNPEIFDLERAAEDQSYCENILAVLQDYGLELSELSTHIQGQLVAVHPAYDPLMDQFVPESLRNNGPARTVWATEQLKLAAKASANLGLTAHATFSGALMWPYVYPWPQRSDHLIEDGFAELARRWLPILDTFDHYGVDVCFELHPGEDLFDGTTFERFLAAVDHHPRANILYDPSHMLLQAMDYLGFIDKYHDRIKAFHVKDAEFRPNASQGVYCGYADWTNRAGRFRSLGDGQIDFTQIFSKLTQYDFSGWAVLEWECCLKDSEQGAQEGAEFITRHMITKTSKVFDDFASGEKDPHINRILLGVDDLS</sequence>
<dbReference type="EMBL" id="JAWRCO010000001">
    <property type="protein sequence ID" value="MDW6004161.1"/>
    <property type="molecule type" value="Genomic_DNA"/>
</dbReference>
<dbReference type="EMBL" id="FXXI01000001">
    <property type="protein sequence ID" value="SMR99042.1"/>
    <property type="molecule type" value="Genomic_DNA"/>
</dbReference>
<dbReference type="InterPro" id="IPR036237">
    <property type="entry name" value="Xyl_isomerase-like_sf"/>
</dbReference>
<dbReference type="InterPro" id="IPR013022">
    <property type="entry name" value="Xyl_isomerase-like_TIM-brl"/>
</dbReference>
<dbReference type="GO" id="GO:0016853">
    <property type="term" value="F:isomerase activity"/>
    <property type="evidence" value="ECO:0007669"/>
    <property type="project" value="UniProtKB-KW"/>
</dbReference>
<organism evidence="3 4">
    <name type="scientific">Vibrio mangrovi</name>
    <dbReference type="NCBI Taxonomy" id="474394"/>
    <lineage>
        <taxon>Bacteria</taxon>
        <taxon>Pseudomonadati</taxon>
        <taxon>Pseudomonadota</taxon>
        <taxon>Gammaproteobacteria</taxon>
        <taxon>Vibrionales</taxon>
        <taxon>Vibrionaceae</taxon>
        <taxon>Vibrio</taxon>
    </lineage>
</organism>
<dbReference type="PANTHER" id="PTHR12110:SF21">
    <property type="entry name" value="XYLOSE ISOMERASE-LIKE TIM BARREL DOMAIN-CONTAINING PROTEIN"/>
    <property type="match status" value="1"/>
</dbReference>
<protein>
    <submittedName>
        <fullName evidence="3">Inosose dehydratase</fullName>
        <ecNumber evidence="3">4.2.1.44</ecNumber>
    </submittedName>
    <submittedName>
        <fullName evidence="2">Sugar phosphate isomerase/epimerase</fullName>
    </submittedName>
</protein>
<gene>
    <name evidence="3" type="primary">iolE_2</name>
    <name evidence="2" type="ORF">SBX37_14970</name>
    <name evidence="3" type="ORF">VIM7927_00264</name>
</gene>
<keyword evidence="2" id="KW-0413">Isomerase</keyword>
<dbReference type="EC" id="4.2.1.44" evidence="3"/>
<dbReference type="AlphaFoldDB" id="A0A1Y6IRB9"/>
<dbReference type="SUPFAM" id="SSF51658">
    <property type="entry name" value="Xylose isomerase-like"/>
    <property type="match status" value="1"/>
</dbReference>
<feature type="domain" description="Xylose isomerase-like TIM barrel" evidence="1">
    <location>
        <begin position="29"/>
        <end position="321"/>
    </location>
</feature>
<dbReference type="Pfam" id="PF01261">
    <property type="entry name" value="AP_endonuc_2"/>
    <property type="match status" value="1"/>
</dbReference>
<evidence type="ECO:0000313" key="2">
    <source>
        <dbReference type="EMBL" id="MDW6004161.1"/>
    </source>
</evidence>
<reference evidence="2 5" key="2">
    <citation type="submission" date="2023-11" db="EMBL/GenBank/DDBJ databases">
        <title>Plant-associative lifestyle of Vibrio porteresiae and its evolutionary dynamics.</title>
        <authorList>
            <person name="Rameshkumar N."/>
            <person name="Kirti K."/>
        </authorList>
    </citation>
    <scope>NUCLEOTIDE SEQUENCE [LARGE SCALE GENOMIC DNA]</scope>
    <source>
        <strain evidence="2 5">MSSRF38</strain>
    </source>
</reference>
<keyword evidence="5" id="KW-1185">Reference proteome</keyword>
<dbReference type="Proteomes" id="UP001283366">
    <property type="component" value="Unassembled WGS sequence"/>
</dbReference>
<accession>A0A1Y6IRB9</accession>
<evidence type="ECO:0000313" key="4">
    <source>
        <dbReference type="Proteomes" id="UP000196125"/>
    </source>
</evidence>
<evidence type="ECO:0000259" key="1">
    <source>
        <dbReference type="Pfam" id="PF01261"/>
    </source>
</evidence>
<evidence type="ECO:0000313" key="3">
    <source>
        <dbReference type="EMBL" id="SMR99042.1"/>
    </source>
</evidence>
<dbReference type="PANTHER" id="PTHR12110">
    <property type="entry name" value="HYDROXYPYRUVATE ISOMERASE"/>
    <property type="match status" value="1"/>
</dbReference>
<reference evidence="3 4" key="1">
    <citation type="submission" date="2017-05" db="EMBL/GenBank/DDBJ databases">
        <authorList>
            <person name="Song R."/>
            <person name="Chenine A.L."/>
            <person name="Ruprecht R.M."/>
        </authorList>
    </citation>
    <scope>NUCLEOTIDE SEQUENCE [LARGE SCALE GENOMIC DNA]</scope>
    <source>
        <strain evidence="3 4">CECT 7927</strain>
    </source>
</reference>
<dbReference type="InterPro" id="IPR050312">
    <property type="entry name" value="IolE/XylAMocC-like"/>
</dbReference>
<proteinExistence type="predicted"/>
<dbReference type="RefSeq" id="WP_200807639.1">
    <property type="nucleotide sequence ID" value="NZ_AP024883.1"/>
</dbReference>
<name>A0A1Y6IRB9_9VIBR</name>
<dbReference type="Gene3D" id="3.20.20.150">
    <property type="entry name" value="Divalent-metal-dependent TIM barrel enzymes"/>
    <property type="match status" value="1"/>
</dbReference>